<dbReference type="Proteomes" id="UP000276133">
    <property type="component" value="Unassembled WGS sequence"/>
</dbReference>
<protein>
    <submittedName>
        <fullName evidence="1">Uncharacterized protein</fullName>
    </submittedName>
</protein>
<gene>
    <name evidence="1" type="ORF">BpHYR1_053803</name>
</gene>
<reference evidence="1 2" key="1">
    <citation type="journal article" date="2018" name="Sci. Rep.">
        <title>Genomic signatures of local adaptation to the degree of environmental predictability in rotifers.</title>
        <authorList>
            <person name="Franch-Gras L."/>
            <person name="Hahn C."/>
            <person name="Garcia-Roger E.M."/>
            <person name="Carmona M.J."/>
            <person name="Serra M."/>
            <person name="Gomez A."/>
        </authorList>
    </citation>
    <scope>NUCLEOTIDE SEQUENCE [LARGE SCALE GENOMIC DNA]</scope>
    <source>
        <strain evidence="1">HYR1</strain>
    </source>
</reference>
<accession>A0A3M7TAV0</accession>
<keyword evidence="2" id="KW-1185">Reference proteome</keyword>
<evidence type="ECO:0000313" key="2">
    <source>
        <dbReference type="Proteomes" id="UP000276133"/>
    </source>
</evidence>
<dbReference type="AlphaFoldDB" id="A0A3M7TAV0"/>
<comment type="caution">
    <text evidence="1">The sequence shown here is derived from an EMBL/GenBank/DDBJ whole genome shotgun (WGS) entry which is preliminary data.</text>
</comment>
<name>A0A3M7TAV0_BRAPC</name>
<evidence type="ECO:0000313" key="1">
    <source>
        <dbReference type="EMBL" id="RNA45234.1"/>
    </source>
</evidence>
<proteinExistence type="predicted"/>
<sequence length="159" mass="18675">MISDLPSTARETDTQLNNEVITPIIRPDISPLTEFIDHQFQNISIKAQSGIHVKKYHYRYLKNSNKLAFMSTQLPQFVFKFETEKKLSINKIMYSVINKKTMSLNLSTTYWGFFFLSFWVVDNGIVADDGKFTVYKIFKNISKKFLPELKLYTFLESLY</sequence>
<organism evidence="1 2">
    <name type="scientific">Brachionus plicatilis</name>
    <name type="common">Marine rotifer</name>
    <name type="synonym">Brachionus muelleri</name>
    <dbReference type="NCBI Taxonomy" id="10195"/>
    <lineage>
        <taxon>Eukaryota</taxon>
        <taxon>Metazoa</taxon>
        <taxon>Spiralia</taxon>
        <taxon>Gnathifera</taxon>
        <taxon>Rotifera</taxon>
        <taxon>Eurotatoria</taxon>
        <taxon>Monogononta</taxon>
        <taxon>Pseudotrocha</taxon>
        <taxon>Ploima</taxon>
        <taxon>Brachionidae</taxon>
        <taxon>Brachionus</taxon>
    </lineage>
</organism>
<dbReference type="EMBL" id="REGN01000004">
    <property type="protein sequence ID" value="RNA45234.1"/>
    <property type="molecule type" value="Genomic_DNA"/>
</dbReference>